<dbReference type="RefSeq" id="WP_273640390.1">
    <property type="nucleotide sequence ID" value="NZ_JAQQXP010000001.1"/>
</dbReference>
<dbReference type="Pfam" id="PF10981">
    <property type="entry name" value="DUF2788"/>
    <property type="match status" value="1"/>
</dbReference>
<evidence type="ECO:0000313" key="2">
    <source>
        <dbReference type="EMBL" id="MDC8831220.1"/>
    </source>
</evidence>
<dbReference type="EMBL" id="JAQQXP010000001">
    <property type="protein sequence ID" value="MDC8831220.1"/>
    <property type="molecule type" value="Genomic_DNA"/>
</dbReference>
<gene>
    <name evidence="2" type="ORF">OIK42_10650</name>
</gene>
<protein>
    <submittedName>
        <fullName evidence="2">DUF2788 domain-containing protein</fullName>
    </submittedName>
</protein>
<proteinExistence type="predicted"/>
<feature type="transmembrane region" description="Helical" evidence="1">
    <location>
        <begin position="12"/>
        <end position="33"/>
    </location>
</feature>
<keyword evidence="3" id="KW-1185">Reference proteome</keyword>
<evidence type="ECO:0000256" key="1">
    <source>
        <dbReference type="SAM" id="Phobius"/>
    </source>
</evidence>
<reference evidence="2 3" key="1">
    <citation type="submission" date="2022-10" db="EMBL/GenBank/DDBJ databases">
        <title>Alteromonas sp. chi3 Genome sequencing.</title>
        <authorList>
            <person name="Park S."/>
        </authorList>
    </citation>
    <scope>NUCLEOTIDE SEQUENCE [LARGE SCALE GENOMIC DNA]</scope>
    <source>
        <strain evidence="3">chi3</strain>
    </source>
</reference>
<keyword evidence="1" id="KW-0472">Membrane</keyword>
<organism evidence="2 3">
    <name type="scientific">Alteromonas gilva</name>
    <dbReference type="NCBI Taxonomy" id="2987522"/>
    <lineage>
        <taxon>Bacteria</taxon>
        <taxon>Pseudomonadati</taxon>
        <taxon>Pseudomonadota</taxon>
        <taxon>Gammaproteobacteria</taxon>
        <taxon>Alteromonadales</taxon>
        <taxon>Alteromonadaceae</taxon>
        <taxon>Alteromonas/Salinimonas group</taxon>
        <taxon>Alteromonas</taxon>
    </lineage>
</organism>
<keyword evidence="1" id="KW-1133">Transmembrane helix</keyword>
<dbReference type="InterPro" id="IPR021249">
    <property type="entry name" value="DUF2788"/>
</dbReference>
<sequence length="74" mass="8061">MFAKYYEQIESIMLDLALVCLFVLMIFAVHDVLKKNDVPLIGKVVAYGVLGLGAMGFVAKGIIQLIWQSNGVSG</sequence>
<name>A0ABT5L2G1_9ALTE</name>
<evidence type="ECO:0000313" key="3">
    <source>
        <dbReference type="Proteomes" id="UP001218788"/>
    </source>
</evidence>
<dbReference type="Proteomes" id="UP001218788">
    <property type="component" value="Unassembled WGS sequence"/>
</dbReference>
<keyword evidence="1" id="KW-0812">Transmembrane</keyword>
<comment type="caution">
    <text evidence="2">The sequence shown here is derived from an EMBL/GenBank/DDBJ whole genome shotgun (WGS) entry which is preliminary data.</text>
</comment>
<accession>A0ABT5L2G1</accession>
<feature type="transmembrane region" description="Helical" evidence="1">
    <location>
        <begin position="45"/>
        <end position="67"/>
    </location>
</feature>